<proteinExistence type="predicted"/>
<dbReference type="Proteomes" id="UP000674318">
    <property type="component" value="Chromosome 13"/>
</dbReference>
<dbReference type="GO" id="GO:0003677">
    <property type="term" value="F:DNA binding"/>
    <property type="evidence" value="ECO:0007669"/>
    <property type="project" value="InterPro"/>
</dbReference>
<evidence type="ECO:0000259" key="3">
    <source>
        <dbReference type="SMART" id="SM00482"/>
    </source>
</evidence>
<dbReference type="OrthoDB" id="10250935at2759"/>
<dbReference type="Pfam" id="PF00929">
    <property type="entry name" value="RNase_T"/>
    <property type="match status" value="1"/>
</dbReference>
<dbReference type="PANTHER" id="PTHR10133">
    <property type="entry name" value="DNA POLYMERASE I"/>
    <property type="match status" value="1"/>
</dbReference>
<dbReference type="InterPro" id="IPR012337">
    <property type="entry name" value="RNaseH-like_sf"/>
</dbReference>
<comment type="caution">
    <text evidence="4">The sequence shown here is derived from an EMBL/GenBank/DDBJ whole genome shotgun (WGS) entry which is preliminary data.</text>
</comment>
<dbReference type="SMART" id="SM00479">
    <property type="entry name" value="EXOIII"/>
    <property type="match status" value="1"/>
</dbReference>
<dbReference type="InterPro" id="IPR043502">
    <property type="entry name" value="DNA/RNA_pol_sf"/>
</dbReference>
<dbReference type="GO" id="GO:0006261">
    <property type="term" value="P:DNA-templated DNA replication"/>
    <property type="evidence" value="ECO:0007669"/>
    <property type="project" value="InterPro"/>
</dbReference>
<dbReference type="FunFam" id="3.30.420.10:FF:000172">
    <property type="entry name" value="DNA polymerase I-like protein B"/>
    <property type="match status" value="1"/>
</dbReference>
<name>A0A836LEX7_9TRYP</name>
<dbReference type="Pfam" id="PF00476">
    <property type="entry name" value="DNA_pol_A"/>
    <property type="match status" value="1"/>
</dbReference>
<dbReference type="Gene3D" id="1.10.150.20">
    <property type="entry name" value="5' to 3' exonuclease, C-terminal subdomain"/>
    <property type="match status" value="1"/>
</dbReference>
<evidence type="ECO:0000313" key="5">
    <source>
        <dbReference type="Proteomes" id="UP000674318"/>
    </source>
</evidence>
<accession>A0A836LEX7</accession>
<feature type="domain" description="Exonuclease" evidence="2">
    <location>
        <begin position="764"/>
        <end position="959"/>
    </location>
</feature>
<dbReference type="KEGG" id="phet:94292226"/>
<dbReference type="GO" id="GO:0003887">
    <property type="term" value="F:DNA-directed DNA polymerase activity"/>
    <property type="evidence" value="ECO:0007669"/>
    <property type="project" value="InterPro"/>
</dbReference>
<keyword evidence="5" id="KW-1185">Reference proteome</keyword>
<organism evidence="4 5">
    <name type="scientific">Porcisia hertigi</name>
    <dbReference type="NCBI Taxonomy" id="2761500"/>
    <lineage>
        <taxon>Eukaryota</taxon>
        <taxon>Discoba</taxon>
        <taxon>Euglenozoa</taxon>
        <taxon>Kinetoplastea</taxon>
        <taxon>Metakinetoplastina</taxon>
        <taxon>Trypanosomatida</taxon>
        <taxon>Trypanosomatidae</taxon>
        <taxon>Leishmaniinae</taxon>
        <taxon>Porcisia</taxon>
    </lineage>
</organism>
<dbReference type="InterPro" id="IPR013520">
    <property type="entry name" value="Ribonucl_H"/>
</dbReference>
<dbReference type="InterPro" id="IPR002298">
    <property type="entry name" value="DNA_polymerase_A"/>
</dbReference>
<feature type="domain" description="DNA-directed DNA polymerase family A palm" evidence="3">
    <location>
        <begin position="1100"/>
        <end position="1323"/>
    </location>
</feature>
<dbReference type="PANTHER" id="PTHR10133:SF40">
    <property type="entry name" value="DNA POLYMERASE I PROTEIN B, PUTATIVE-RELATED"/>
    <property type="match status" value="1"/>
</dbReference>
<gene>
    <name evidence="4" type="ORF">JKF63_06199</name>
</gene>
<evidence type="ECO:0000313" key="4">
    <source>
        <dbReference type="EMBL" id="KAG5509494.1"/>
    </source>
</evidence>
<reference evidence="4 5" key="1">
    <citation type="submission" date="2021-02" db="EMBL/GenBank/DDBJ databases">
        <title>Porcisia hertigi Genome sequencing and assembly.</title>
        <authorList>
            <person name="Almutairi H."/>
            <person name="Gatherer D."/>
        </authorList>
    </citation>
    <scope>NUCLEOTIDE SEQUENCE [LARGE SCALE GENOMIC DNA]</scope>
    <source>
        <strain evidence="4 5">C119</strain>
    </source>
</reference>
<dbReference type="GeneID" id="94292226"/>
<dbReference type="GO" id="GO:0006302">
    <property type="term" value="P:double-strand break repair"/>
    <property type="evidence" value="ECO:0007669"/>
    <property type="project" value="TreeGrafter"/>
</dbReference>
<dbReference type="InterPro" id="IPR036397">
    <property type="entry name" value="RNaseH_sf"/>
</dbReference>
<dbReference type="InterPro" id="IPR001098">
    <property type="entry name" value="DNA-dir_DNA_pol_A_palm_dom"/>
</dbReference>
<evidence type="ECO:0000259" key="2">
    <source>
        <dbReference type="SMART" id="SM00479"/>
    </source>
</evidence>
<feature type="region of interest" description="Disordered" evidence="1">
    <location>
        <begin position="1406"/>
        <end position="1433"/>
    </location>
</feature>
<dbReference type="SUPFAM" id="SSF53098">
    <property type="entry name" value="Ribonuclease H-like"/>
    <property type="match status" value="1"/>
</dbReference>
<evidence type="ECO:0000256" key="1">
    <source>
        <dbReference type="SAM" id="MobiDB-lite"/>
    </source>
</evidence>
<dbReference type="Gene3D" id="3.30.420.10">
    <property type="entry name" value="Ribonuclease H-like superfamily/Ribonuclease H"/>
    <property type="match status" value="1"/>
</dbReference>
<dbReference type="Gene3D" id="3.30.70.370">
    <property type="match status" value="1"/>
</dbReference>
<dbReference type="SMART" id="SM00482">
    <property type="entry name" value="POLAc"/>
    <property type="match status" value="1"/>
</dbReference>
<sequence>MRRRLASSWPHTLAQALRSSCTLQSLTKAQAALARGRAPSVLAATDYAEFFRVPILVDSGVVGSTQEYYTHIKNLAADQKSDDTGCDSPRKSKDQDGVALFLAGYHFQTTTFHIFSIVSGNIVCSLSTDTEVADIWGLADELMAHAGAASPQLALVPVVETEQERRRLQEPLRKLTTLLKSCGLQVISHVDTLELISTLCQTSPSPRDVSHNVVSGVSPAPVTPAWFQAHWAFIRTAACRATPADPLQTLRTYILPRFAVFVIHLVQAGTRGLNVSLWDPVRRRRFSAKGMLSDVLACLLDTHSSQMILVPTNRTDRAALFRCRTAVMKAGSSCIIVYASEVSDRLRGCYQSDPMRYWDVLKETAGFLDADLLFGVYTAAGNTLRSYQRKRLSESQTCDKQEDLGSSSDEGIATPQNVLDWARYFTFPKRLAAEKAELRHYNKFIVIAYMATDYTAHAQPMNPLADNNHVLSACITDHADRTVEPWAIYKKRGEFRLPSLDGYDVLVTHDAKFFVLILAGDAEFQRFIKRGGRVWCVTLAEYLLEAQRCRTGSNSIHDLTLRHGGQLPPSSRVGTPNDRLPFAFQRRFLLQAAPAVVKIFGEQLKRAFEQCQVLSLAHRMDSLLAMASIEKAGIHIDAEEAALQTASLKSAASVLDTAMEAYVPREVPLDMRTYFDWASQQQQQAYFFGGTVVLGHQTQVRDTPLWTSNLVHLCHRFGTFAHMVGELHLQRYAAQCALPTKGTLPSRIHQHIEAQGSQKLKTYRLVFFDIETTGLNPSTDAIVEVAMFDPIENSTFHTLVNPQRPIAPRTVGIHHITNAMVRDAPTMDVVAQSIAQYLRLDKSSYNPHEILVLVGHNVFSLDEPMLRRALQSHTPECNLDGILFCDSLALLNARRSELRGRSRANRANQPLMEALSSSLRLSHLITALDVRPEGDLHRADTDTKALWYVLVNILGIAGKDAAVQRDRILLEASNCFLRSPSIGCFVPAERQNRLVKVRLPGVAAEYMSNTKLIASLQKKNFSETVLASLHAHGVKPAGLLLQRQLLDRHTSTFLQSSAGGRLAILHSDGNVHQHIDMTATTTSRTVSAYPSCQNIPKDDKSSVRRLFVSRFGSKGRCVEVDYSQLEIVVLAILSNDVNLTNDLNNGVDFHVKRAAFFSGLPYDEIYQGYKRDVPKYVKLRKTAKQFSFQRLYGAGVPLLHKTTGIPVRDLEALIRRENEEYPGIAQFHRIIRSVALRPNNPGLPISFIAEMPTGLRMSLRTRDVVLNLPPIKNYPIQGYGAELAQMMLGRLYRHFVRKDFYKDRAFLINFVHDSVWIDCHVDVLPSCVTDTCRILGSVHEYVPKVFPGVRINVPLHVSASCGVDMCSMASIKDDDYTFVSKQRKANTVEVQDFLDLTTAKSNFSSVIEESITSEEEEEEESRKTTTSEAETTE</sequence>
<dbReference type="RefSeq" id="XP_067758646.1">
    <property type="nucleotide sequence ID" value="XM_067902149.1"/>
</dbReference>
<dbReference type="EMBL" id="JAFJZO010000013">
    <property type="protein sequence ID" value="KAG5509494.1"/>
    <property type="molecule type" value="Genomic_DNA"/>
</dbReference>
<dbReference type="PRINTS" id="PR00868">
    <property type="entry name" value="DNAPOLI"/>
</dbReference>
<dbReference type="SUPFAM" id="SSF56672">
    <property type="entry name" value="DNA/RNA polymerases"/>
    <property type="match status" value="1"/>
</dbReference>
<evidence type="ECO:0008006" key="6">
    <source>
        <dbReference type="Google" id="ProtNLM"/>
    </source>
</evidence>
<dbReference type="CDD" id="cd06127">
    <property type="entry name" value="DEDDh"/>
    <property type="match status" value="1"/>
</dbReference>
<protein>
    <recommendedName>
        <fullName evidence="6">DNA-directed DNA polymerase</fullName>
    </recommendedName>
</protein>